<accession>A0A6A2YX81</accession>
<evidence type="ECO:0000313" key="10">
    <source>
        <dbReference type="EMBL" id="KAE8684048.1"/>
    </source>
</evidence>
<dbReference type="InterPro" id="IPR029044">
    <property type="entry name" value="Nucleotide-diphossugar_trans"/>
</dbReference>
<feature type="binding site" evidence="8">
    <location>
        <position position="193"/>
    </location>
    <ligand>
        <name>Mn(2+)</name>
        <dbReference type="ChEBI" id="CHEBI:29035"/>
    </ligand>
</feature>
<dbReference type="Pfam" id="PF03552">
    <property type="entry name" value="Cellulose_synt"/>
    <property type="match status" value="2"/>
</dbReference>
<gene>
    <name evidence="10" type="ORF">F3Y22_tig00111157pilonHSYRG00048</name>
</gene>
<sequence>MLTSQLQAISSFDIPSSSINTTMQILEHPSIFVARNLCVRHLLAYIKQAPGLDNRQSTTGFCTYLGNCLHSWKSKKQVTVNRSSKFKVELISPEAYFRKASAPVDDPVRVQHCLSVQKQYEDMKTRIEPTTNSTEFRSTFGNNTKDFVSGTLFRAHVIIKIFSKEKRPQHHHHFKAGSMNALISNGPIILNVDCDMYSNNSESIKYAMCIIMDEEKGDEVAYVHFPQNFNNLGKNDIYGSSFRDLTQMEGNATLAQGASTEEKLFVVEESASLLEETSKLLASCTFEHNTPWGKETCLKYGFLVEDAITGLSIQCRGWKSAFLDPEREAFLGVAPMALLDMMDQILCYMNVTVKQCKPGDVNPGCSHLHMLYPHTQHIASVNHVCKGTFRVWYNDQPMWMFKRTTSYFFAFSETILKLLGYSQLAFIVAAKIADEDASKRYDHVLIEFGAASPMFVILATLAMLILLETIKKVIVSNVLDQFGVQIRLCLALVTTNMPVYQALFFRKDNGNMPTSVTSLLFLPCWAVQWPPFETCFNFISLS</sequence>
<dbReference type="AlphaFoldDB" id="A0A6A2YX81"/>
<evidence type="ECO:0000256" key="3">
    <source>
        <dbReference type="ARBA" id="ARBA00022679"/>
    </source>
</evidence>
<name>A0A6A2YX81_HIBSY</name>
<keyword evidence="7" id="KW-0961">Cell wall biogenesis/degradation</keyword>
<keyword evidence="4 9" id="KW-0812">Transmembrane</keyword>
<dbReference type="GO" id="GO:0030244">
    <property type="term" value="P:cellulose biosynthetic process"/>
    <property type="evidence" value="ECO:0007669"/>
    <property type="project" value="InterPro"/>
</dbReference>
<dbReference type="Gene3D" id="3.90.550.10">
    <property type="entry name" value="Spore Coat Polysaccharide Biosynthesis Protein SpsA, Chain A"/>
    <property type="match status" value="1"/>
</dbReference>
<dbReference type="PANTHER" id="PTHR13301">
    <property type="entry name" value="X-BOX TRANSCRIPTION FACTOR-RELATED"/>
    <property type="match status" value="1"/>
</dbReference>
<dbReference type="GO" id="GO:0012505">
    <property type="term" value="C:endomembrane system"/>
    <property type="evidence" value="ECO:0007669"/>
    <property type="project" value="UniProtKB-SubCell"/>
</dbReference>
<evidence type="ECO:0000256" key="7">
    <source>
        <dbReference type="ARBA" id="ARBA00023316"/>
    </source>
</evidence>
<reference evidence="10" key="1">
    <citation type="submission" date="2019-09" db="EMBL/GenBank/DDBJ databases">
        <title>Draft genome information of white flower Hibiscus syriacus.</title>
        <authorList>
            <person name="Kim Y.-M."/>
        </authorList>
    </citation>
    <scope>NUCLEOTIDE SEQUENCE [LARGE SCALE GENOMIC DNA]</scope>
    <source>
        <strain evidence="10">YM2019G1</strain>
    </source>
</reference>
<evidence type="ECO:0000256" key="4">
    <source>
        <dbReference type="ARBA" id="ARBA00022692"/>
    </source>
</evidence>
<evidence type="ECO:0000256" key="8">
    <source>
        <dbReference type="PIRSR" id="PIRSR605150-3"/>
    </source>
</evidence>
<keyword evidence="5 9" id="KW-1133">Transmembrane helix</keyword>
<evidence type="ECO:0000256" key="9">
    <source>
        <dbReference type="SAM" id="Phobius"/>
    </source>
</evidence>
<feature type="transmembrane region" description="Helical" evidence="9">
    <location>
        <begin position="444"/>
        <end position="467"/>
    </location>
</feature>
<evidence type="ECO:0000313" key="11">
    <source>
        <dbReference type="Proteomes" id="UP000436088"/>
    </source>
</evidence>
<dbReference type="InterPro" id="IPR005150">
    <property type="entry name" value="Cellulose_synth"/>
</dbReference>
<feature type="transmembrane region" description="Helical" evidence="9">
    <location>
        <begin position="407"/>
        <end position="432"/>
    </location>
</feature>
<dbReference type="EMBL" id="VEPZ02001253">
    <property type="protein sequence ID" value="KAE8684048.1"/>
    <property type="molecule type" value="Genomic_DNA"/>
</dbReference>
<dbReference type="GO" id="GO:0016760">
    <property type="term" value="F:cellulose synthase (UDP-forming) activity"/>
    <property type="evidence" value="ECO:0007669"/>
    <property type="project" value="InterPro"/>
</dbReference>
<evidence type="ECO:0000256" key="6">
    <source>
        <dbReference type="ARBA" id="ARBA00023136"/>
    </source>
</evidence>
<organism evidence="10 11">
    <name type="scientific">Hibiscus syriacus</name>
    <name type="common">Rose of Sharon</name>
    <dbReference type="NCBI Taxonomy" id="106335"/>
    <lineage>
        <taxon>Eukaryota</taxon>
        <taxon>Viridiplantae</taxon>
        <taxon>Streptophyta</taxon>
        <taxon>Embryophyta</taxon>
        <taxon>Tracheophyta</taxon>
        <taxon>Spermatophyta</taxon>
        <taxon>Magnoliopsida</taxon>
        <taxon>eudicotyledons</taxon>
        <taxon>Gunneridae</taxon>
        <taxon>Pentapetalae</taxon>
        <taxon>rosids</taxon>
        <taxon>malvids</taxon>
        <taxon>Malvales</taxon>
        <taxon>Malvaceae</taxon>
        <taxon>Malvoideae</taxon>
        <taxon>Hibiscus</taxon>
    </lineage>
</organism>
<proteinExistence type="predicted"/>
<protein>
    <submittedName>
        <fullName evidence="10">Uncharacterized protein</fullName>
    </submittedName>
</protein>
<dbReference type="GO" id="GO:0071555">
    <property type="term" value="P:cell wall organization"/>
    <property type="evidence" value="ECO:0007669"/>
    <property type="project" value="UniProtKB-KW"/>
</dbReference>
<keyword evidence="2" id="KW-0328">Glycosyltransferase</keyword>
<evidence type="ECO:0000256" key="2">
    <source>
        <dbReference type="ARBA" id="ARBA00022676"/>
    </source>
</evidence>
<dbReference type="GO" id="GO:0016020">
    <property type="term" value="C:membrane"/>
    <property type="evidence" value="ECO:0007669"/>
    <property type="project" value="InterPro"/>
</dbReference>
<keyword evidence="6 9" id="KW-0472">Membrane</keyword>
<evidence type="ECO:0000256" key="1">
    <source>
        <dbReference type="ARBA" id="ARBA00004127"/>
    </source>
</evidence>
<evidence type="ECO:0000256" key="5">
    <source>
        <dbReference type="ARBA" id="ARBA00022989"/>
    </source>
</evidence>
<dbReference type="Proteomes" id="UP000436088">
    <property type="component" value="Unassembled WGS sequence"/>
</dbReference>
<comment type="subcellular location">
    <subcellularLocation>
        <location evidence="1">Endomembrane system</location>
        <topology evidence="1">Multi-pass membrane protein</topology>
    </subcellularLocation>
</comment>
<keyword evidence="3" id="KW-0808">Transferase</keyword>
<keyword evidence="11" id="KW-1185">Reference proteome</keyword>
<comment type="caution">
    <text evidence="10">The sequence shown here is derived from an EMBL/GenBank/DDBJ whole genome shotgun (WGS) entry which is preliminary data.</text>
</comment>
<feature type="binding site" evidence="8">
    <location>
        <position position="175"/>
    </location>
    <ligand>
        <name>Mn(2+)</name>
        <dbReference type="ChEBI" id="CHEBI:29035"/>
    </ligand>
</feature>